<name>A0AAP0NZL9_9MAGN</name>
<proteinExistence type="predicted"/>
<organism evidence="1 2">
    <name type="scientific">Stephania yunnanensis</name>
    <dbReference type="NCBI Taxonomy" id="152371"/>
    <lineage>
        <taxon>Eukaryota</taxon>
        <taxon>Viridiplantae</taxon>
        <taxon>Streptophyta</taxon>
        <taxon>Embryophyta</taxon>
        <taxon>Tracheophyta</taxon>
        <taxon>Spermatophyta</taxon>
        <taxon>Magnoliopsida</taxon>
        <taxon>Ranunculales</taxon>
        <taxon>Menispermaceae</taxon>
        <taxon>Menispermoideae</taxon>
        <taxon>Cissampelideae</taxon>
        <taxon>Stephania</taxon>
    </lineage>
</organism>
<keyword evidence="2" id="KW-1185">Reference proteome</keyword>
<dbReference type="AlphaFoldDB" id="A0AAP0NZL9"/>
<accession>A0AAP0NZL9</accession>
<protein>
    <submittedName>
        <fullName evidence="1">Uncharacterized protein</fullName>
    </submittedName>
</protein>
<comment type="caution">
    <text evidence="1">The sequence shown here is derived from an EMBL/GenBank/DDBJ whole genome shotgun (WGS) entry which is preliminary data.</text>
</comment>
<evidence type="ECO:0000313" key="1">
    <source>
        <dbReference type="EMBL" id="KAK9122036.1"/>
    </source>
</evidence>
<reference evidence="1 2" key="1">
    <citation type="submission" date="2024-01" db="EMBL/GenBank/DDBJ databases">
        <title>Genome assemblies of Stephania.</title>
        <authorList>
            <person name="Yang L."/>
        </authorList>
    </citation>
    <scope>NUCLEOTIDE SEQUENCE [LARGE SCALE GENOMIC DNA]</scope>
    <source>
        <strain evidence="1">YNDBR</strain>
        <tissue evidence="1">Leaf</tissue>
    </source>
</reference>
<evidence type="ECO:0000313" key="2">
    <source>
        <dbReference type="Proteomes" id="UP001420932"/>
    </source>
</evidence>
<dbReference type="EMBL" id="JBBNAF010000008">
    <property type="protein sequence ID" value="KAK9122036.1"/>
    <property type="molecule type" value="Genomic_DNA"/>
</dbReference>
<sequence>MHRYLKTKEGLVRVQYSGTVVVNLSKLLQISFRSAEEARSAPDEARFVAKEARFIAKEVRHVAEDVWPIVEEVQPIVDEVQTVTKARVIERSVVSDSNSIEPTQSLKLMAGEGGKRRA</sequence>
<dbReference type="Proteomes" id="UP001420932">
    <property type="component" value="Unassembled WGS sequence"/>
</dbReference>
<gene>
    <name evidence="1" type="ORF">Syun_019653</name>
</gene>